<dbReference type="PANTHER" id="PTHR23324">
    <property type="entry name" value="SEC14 RELATED PROTEIN"/>
    <property type="match status" value="1"/>
</dbReference>
<reference evidence="2" key="1">
    <citation type="submission" date="2021-06" db="EMBL/GenBank/DDBJ databases">
        <authorList>
            <person name="Hodson N. C."/>
            <person name="Mongue J. A."/>
            <person name="Jaron S. K."/>
        </authorList>
    </citation>
    <scope>NUCLEOTIDE SEQUENCE</scope>
</reference>
<protein>
    <recommendedName>
        <fullName evidence="1">CRAL/TRIO N-terminal domain-containing protein</fullName>
    </recommendedName>
</protein>
<evidence type="ECO:0000313" key="2">
    <source>
        <dbReference type="EMBL" id="CAG7723391.1"/>
    </source>
</evidence>
<name>A0A8J2P2S3_9HEXA</name>
<organism evidence="2 3">
    <name type="scientific">Allacma fusca</name>
    <dbReference type="NCBI Taxonomy" id="39272"/>
    <lineage>
        <taxon>Eukaryota</taxon>
        <taxon>Metazoa</taxon>
        <taxon>Ecdysozoa</taxon>
        <taxon>Arthropoda</taxon>
        <taxon>Hexapoda</taxon>
        <taxon>Collembola</taxon>
        <taxon>Symphypleona</taxon>
        <taxon>Sminthuridae</taxon>
        <taxon>Allacma</taxon>
    </lineage>
</organism>
<dbReference type="SMART" id="SM01100">
    <property type="entry name" value="CRAL_TRIO_N"/>
    <property type="match status" value="1"/>
</dbReference>
<dbReference type="Proteomes" id="UP000708208">
    <property type="component" value="Unassembled WGS sequence"/>
</dbReference>
<dbReference type="EMBL" id="CAJVCH010098735">
    <property type="protein sequence ID" value="CAG7723391.1"/>
    <property type="molecule type" value="Genomic_DNA"/>
</dbReference>
<evidence type="ECO:0000259" key="1">
    <source>
        <dbReference type="SMART" id="SM01100"/>
    </source>
</evidence>
<sequence>MTAVFSPVELAALEKFRLRIGDIVDQLDEFDAHDRNLIRWLRARDMSVDKAEKMIRENMKVRKEFLVDELQYRDFPEVMLQQLPFTPCGHDKQGIVVCIIPFGIWNLKALVQNGHDDKEILLYLAQIFERYFRYMKNNHSIENFKTEINLLIDYSQFSLPDYLSKRGC</sequence>
<feature type="domain" description="CRAL/TRIO N-terminal" evidence="1">
    <location>
        <begin position="33"/>
        <end position="58"/>
    </location>
</feature>
<dbReference type="InterPro" id="IPR051064">
    <property type="entry name" value="SEC14/CRAL-TRIO_domain"/>
</dbReference>
<comment type="caution">
    <text evidence="2">The sequence shown here is derived from an EMBL/GenBank/DDBJ whole genome shotgun (WGS) entry which is preliminary data.</text>
</comment>
<proteinExistence type="predicted"/>
<dbReference type="AlphaFoldDB" id="A0A8J2P2S3"/>
<dbReference type="PANTHER" id="PTHR23324:SF83">
    <property type="entry name" value="SEC14-LIKE PROTEIN 2"/>
    <property type="match status" value="1"/>
</dbReference>
<accession>A0A8J2P2S3</accession>
<gene>
    <name evidence="2" type="ORF">AFUS01_LOCUS12481</name>
</gene>
<dbReference type="GO" id="GO:0005737">
    <property type="term" value="C:cytoplasm"/>
    <property type="evidence" value="ECO:0007669"/>
    <property type="project" value="TreeGrafter"/>
</dbReference>
<keyword evidence="3" id="KW-1185">Reference proteome</keyword>
<dbReference type="InterPro" id="IPR011074">
    <property type="entry name" value="CRAL/TRIO_N_dom"/>
</dbReference>
<dbReference type="OrthoDB" id="6423696at2759"/>
<evidence type="ECO:0000313" key="3">
    <source>
        <dbReference type="Proteomes" id="UP000708208"/>
    </source>
</evidence>